<name>A0A8H5HJQ3_9AGAR</name>
<dbReference type="Proteomes" id="UP000565441">
    <property type="component" value="Unassembled WGS sequence"/>
</dbReference>
<proteinExistence type="predicted"/>
<comment type="caution">
    <text evidence="1">The sequence shown here is derived from an EMBL/GenBank/DDBJ whole genome shotgun (WGS) entry which is preliminary data.</text>
</comment>
<protein>
    <submittedName>
        <fullName evidence="1">Uncharacterized protein</fullName>
    </submittedName>
</protein>
<dbReference type="AlphaFoldDB" id="A0A8H5HJQ3"/>
<gene>
    <name evidence="1" type="ORF">D9615_003333</name>
</gene>
<organism evidence="1 2">
    <name type="scientific">Tricholomella constricta</name>
    <dbReference type="NCBI Taxonomy" id="117010"/>
    <lineage>
        <taxon>Eukaryota</taxon>
        <taxon>Fungi</taxon>
        <taxon>Dikarya</taxon>
        <taxon>Basidiomycota</taxon>
        <taxon>Agaricomycotina</taxon>
        <taxon>Agaricomycetes</taxon>
        <taxon>Agaricomycetidae</taxon>
        <taxon>Agaricales</taxon>
        <taxon>Tricholomatineae</taxon>
        <taxon>Lyophyllaceae</taxon>
        <taxon>Tricholomella</taxon>
    </lineage>
</organism>
<keyword evidence="2" id="KW-1185">Reference proteome</keyword>
<evidence type="ECO:0000313" key="1">
    <source>
        <dbReference type="EMBL" id="KAF5384255.1"/>
    </source>
</evidence>
<accession>A0A8H5HJQ3</accession>
<evidence type="ECO:0000313" key="2">
    <source>
        <dbReference type="Proteomes" id="UP000565441"/>
    </source>
</evidence>
<sequence>MRRLLLHGPGSTYMTRYPQSRFPNWTEEQVQRSKIADAIAIYNKADPCIIHHVDVNTDGLFTHALQVVANDSDKKQTWNTIITAKRPKDNRVRAFFLENLSGPVLQMLGAKYNIEPFFFSSSLDWIPSRYQEQAGKGHHTITITLTFLKSDGHCYGEEHGTLSSGTPKAQIEGPFSFGELNTRHADCSADDGHHVSSAATIHYVSVIPFQADNH</sequence>
<dbReference type="EMBL" id="JAACJP010000005">
    <property type="protein sequence ID" value="KAF5384255.1"/>
    <property type="molecule type" value="Genomic_DNA"/>
</dbReference>
<dbReference type="OrthoDB" id="2958124at2759"/>
<reference evidence="1 2" key="1">
    <citation type="journal article" date="2020" name="ISME J.">
        <title>Uncovering the hidden diversity of litter-decomposition mechanisms in mushroom-forming fungi.</title>
        <authorList>
            <person name="Floudas D."/>
            <person name="Bentzer J."/>
            <person name="Ahren D."/>
            <person name="Johansson T."/>
            <person name="Persson P."/>
            <person name="Tunlid A."/>
        </authorList>
    </citation>
    <scope>NUCLEOTIDE SEQUENCE [LARGE SCALE GENOMIC DNA]</scope>
    <source>
        <strain evidence="1 2">CBS 661.87</strain>
    </source>
</reference>